<keyword evidence="1" id="KW-1133">Transmembrane helix</keyword>
<proteinExistence type="predicted"/>
<evidence type="ECO:0000256" key="1">
    <source>
        <dbReference type="SAM" id="Phobius"/>
    </source>
</evidence>
<feature type="transmembrane region" description="Helical" evidence="1">
    <location>
        <begin position="140"/>
        <end position="159"/>
    </location>
</feature>
<dbReference type="Proteomes" id="UP000243207">
    <property type="component" value="Chromosome I"/>
</dbReference>
<dbReference type="InterPro" id="IPR021306">
    <property type="entry name" value="DUF2878"/>
</dbReference>
<keyword evidence="3" id="KW-1185">Reference proteome</keyword>
<reference evidence="3" key="1">
    <citation type="submission" date="2016-10" db="EMBL/GenBank/DDBJ databases">
        <authorList>
            <person name="Varghese N."/>
            <person name="Submissions S."/>
        </authorList>
    </citation>
    <scope>NUCLEOTIDE SEQUENCE [LARGE SCALE GENOMIC DNA]</scope>
    <source>
        <strain evidence="3">NRRL B-51270</strain>
    </source>
</reference>
<dbReference type="PROSITE" id="PS51257">
    <property type="entry name" value="PROKAR_LIPOPROTEIN"/>
    <property type="match status" value="1"/>
</dbReference>
<dbReference type="EMBL" id="LT629736">
    <property type="protein sequence ID" value="SDS90217.1"/>
    <property type="molecule type" value="Genomic_DNA"/>
</dbReference>
<dbReference type="STRING" id="487184.SAMN05216421_2438"/>
<dbReference type="OrthoDB" id="21939at2"/>
<evidence type="ECO:0000313" key="2">
    <source>
        <dbReference type="EMBL" id="SDS90217.1"/>
    </source>
</evidence>
<name>A0A1H1VZC0_9GAMM</name>
<feature type="transmembrane region" description="Helical" evidence="1">
    <location>
        <begin position="107"/>
        <end position="128"/>
    </location>
</feature>
<dbReference type="RefSeq" id="WP_093397721.1">
    <property type="nucleotide sequence ID" value="NZ_LT629736.1"/>
</dbReference>
<evidence type="ECO:0000313" key="3">
    <source>
        <dbReference type="Proteomes" id="UP000243207"/>
    </source>
</evidence>
<dbReference type="Pfam" id="PF11086">
    <property type="entry name" value="DUF2878"/>
    <property type="match status" value="1"/>
</dbReference>
<feature type="transmembrane region" description="Helical" evidence="1">
    <location>
        <begin position="14"/>
        <end position="39"/>
    </location>
</feature>
<keyword evidence="1" id="KW-0812">Transmembrane</keyword>
<sequence length="178" mass="20091">MPAKMIVNALLFQIGWFACLLGGTSWWLLLPLAVLVVHFTWISSWRDEGKLVITVMLAGGALDSFLLQMHLFRLPGDPDLVPLWLLLAWALFGTTLNHCLIWARRTWWLTASTGAIAGAFAYWVGAQLTDFRLGLGTTKTLAIVALIWAFLLPLLHGFARMYRQQQRLRKLQDEQGLS</sequence>
<accession>A0A1H1VZC0</accession>
<feature type="transmembrane region" description="Helical" evidence="1">
    <location>
        <begin position="83"/>
        <end position="100"/>
    </location>
</feature>
<protein>
    <recommendedName>
        <fullName evidence="4">DUF2878 domain-containing protein</fullName>
    </recommendedName>
</protein>
<evidence type="ECO:0008006" key="4">
    <source>
        <dbReference type="Google" id="ProtNLM"/>
    </source>
</evidence>
<dbReference type="AlphaFoldDB" id="A0A1H1VZC0"/>
<keyword evidence="1" id="KW-0472">Membrane</keyword>
<gene>
    <name evidence="2" type="ORF">SAMN05216421_2438</name>
</gene>
<organism evidence="2 3">
    <name type="scientific">Halopseudomonas xinjiangensis</name>
    <dbReference type="NCBI Taxonomy" id="487184"/>
    <lineage>
        <taxon>Bacteria</taxon>
        <taxon>Pseudomonadati</taxon>
        <taxon>Pseudomonadota</taxon>
        <taxon>Gammaproteobacteria</taxon>
        <taxon>Pseudomonadales</taxon>
        <taxon>Pseudomonadaceae</taxon>
        <taxon>Halopseudomonas</taxon>
    </lineage>
</organism>